<accession>T1IMV2</accession>
<dbReference type="CDD" id="cd00037">
    <property type="entry name" value="CLECT"/>
    <property type="match status" value="1"/>
</dbReference>
<dbReference type="SUPFAM" id="SSF49265">
    <property type="entry name" value="Fibronectin type III"/>
    <property type="match status" value="2"/>
</dbReference>
<dbReference type="InterPro" id="IPR013098">
    <property type="entry name" value="Ig_I-set"/>
</dbReference>
<feature type="domain" description="Ig-like" evidence="7">
    <location>
        <begin position="540"/>
        <end position="627"/>
    </location>
</feature>
<dbReference type="InterPro" id="IPR013783">
    <property type="entry name" value="Ig-like_fold"/>
</dbReference>
<dbReference type="Pfam" id="PF07679">
    <property type="entry name" value="I-set"/>
    <property type="match status" value="1"/>
</dbReference>
<dbReference type="HOGENOM" id="CLU_005756_0_0_1"/>
<dbReference type="PhylomeDB" id="T1IMV2"/>
<dbReference type="Pfam" id="PF13927">
    <property type="entry name" value="Ig_3"/>
    <property type="match status" value="3"/>
</dbReference>
<dbReference type="SMART" id="SM00408">
    <property type="entry name" value="IGc2"/>
    <property type="match status" value="5"/>
</dbReference>
<dbReference type="CDD" id="cd00063">
    <property type="entry name" value="FN3"/>
    <property type="match status" value="4"/>
</dbReference>
<evidence type="ECO:0000313" key="9">
    <source>
        <dbReference type="EnsemblMetazoa" id="SMAR002317-PA"/>
    </source>
</evidence>
<keyword evidence="5" id="KW-0325">Glycoprotein</keyword>
<dbReference type="SMART" id="SM00409">
    <property type="entry name" value="IG"/>
    <property type="match status" value="5"/>
</dbReference>
<sequence>MIVPLVGNYNAHLLSVNTMEEHSFIIDWLHQNDPQHKTWYTGGVDTGMNSWKWTGDDTLISNLDQAFLPGQELEVERKIIAYNYSTYANRWGFLKVFGSEELPFVCEIHKEMLHLIIINERGLDYGMMVRDKRKIPRAPKITQEPITTIFDTSGRTESNDASIRCVADGYPHPRYEWFKEEYENNLLKLVPMDPMQDTRLSITDGELTIHKPDQIQDRGKYHCRASNQFGTVVSQSVQLGFGFINQFNIKRTKEQGKENWGKAIYCDPPQHFPSVHYYWARDYFPNLVDEDKRTFVSQDGNLYFSSLENIDRGYYSCNVQTVGFASTTGRTGPFFQLEVLSHPSSQQLQFPNNFPKAYPDAPIAGQDVRLECVAFGYPVPSYNWTRKGFYNELPKNALTTSYNRVLILPRVSIEDMGDYVCTASNGKNSVTKAVTLSIQAKPVFTIPLEDMHMDRGAILSWLCEAFGIPDVTYEWLKNGELLTFNAIPVEDRERIIVRNNVLTIHQLNALRDPGVYQCRATNQLGSTYSTGQLRVLTLRPSFLKYPLEPETYAVEGGNATIACRPEGAPTPRFFWRKDGQAIISDQRRRILPNGYLIIHPVNYGDAGMYACLAENTEGRDQSQGKLLVLRSPQFIQLPQKENFVYKNGTMSLQCEATSDQGLDLAYAWYLNGIKIEPKTYPHYSLGWHPGIIHLHNMTMAESGIYECLAKTPVSSVRSYATVEVHSPPGPVGGVQVLEIDNKDVMLAWSDGAPNGRAIENYMIEGRTQWHPEWMLIADRVLAAPSTHNRKQARINGHLLSPWCKYEFRISARNWFGLGEPSESSPIYNTDTDRPLKFPSNVGGGGGKVGDLTITWDTLLPQDQNAPGVWYKVFFKESDSNRDYRFEELRHRGNIGLHVVRVGIKNFYSIYIVKVQAFNDRGAGPISPEVEIFSAEDLPLAVPVQIAAWPHNSTALNVSWLPVDTSRESIRGKLIGFRLKYWLSSQSPLSSTYYLSRNTSNWALIVGLNPNTHYSVTVSCYNGAGAGAESEYFTELTFKSAPIKPPTSVMVQPISPTKIKVTWRYSAISSVEESLLGFKIRYWEADQDFSTYTDVIVDLGGSELEGEVSGLVPGVMYKLRVLGYSQGGDGRMSSPSWLFQIGGSAPGQVYAYSGVDRVVGASIWIVLSLILLVVNL</sequence>
<dbReference type="EnsemblMetazoa" id="SMAR002317-RA">
    <property type="protein sequence ID" value="SMAR002317-PA"/>
    <property type="gene ID" value="SMAR002317"/>
</dbReference>
<feature type="domain" description="Ig-like" evidence="7">
    <location>
        <begin position="442"/>
        <end position="537"/>
    </location>
</feature>
<dbReference type="eggNOG" id="KOG3513">
    <property type="taxonomic scope" value="Eukaryota"/>
</dbReference>
<keyword evidence="10" id="KW-1185">Reference proteome</keyword>
<evidence type="ECO:0000256" key="4">
    <source>
        <dbReference type="ARBA" id="ARBA00023157"/>
    </source>
</evidence>
<evidence type="ECO:0000256" key="2">
    <source>
        <dbReference type="ARBA" id="ARBA00022737"/>
    </source>
</evidence>
<keyword evidence="4" id="KW-1015">Disulfide bond</keyword>
<dbReference type="AlphaFoldDB" id="T1IMV2"/>
<dbReference type="PROSITE" id="PS50853">
    <property type="entry name" value="FN3"/>
    <property type="match status" value="4"/>
</dbReference>
<dbReference type="FunFam" id="2.60.40.10:FF:000064">
    <property type="entry name" value="Contactin 1"/>
    <property type="match status" value="1"/>
</dbReference>
<dbReference type="InterPro" id="IPR003599">
    <property type="entry name" value="Ig_sub"/>
</dbReference>
<dbReference type="SUPFAM" id="SSF48726">
    <property type="entry name" value="Immunoglobulin"/>
    <property type="match status" value="6"/>
</dbReference>
<dbReference type="InterPro" id="IPR016186">
    <property type="entry name" value="C-type_lectin-like/link_sf"/>
</dbReference>
<reference evidence="9" key="2">
    <citation type="submission" date="2015-02" db="UniProtKB">
        <authorList>
            <consortium name="EnsemblMetazoa"/>
        </authorList>
    </citation>
    <scope>IDENTIFICATION</scope>
</reference>
<evidence type="ECO:0000256" key="1">
    <source>
        <dbReference type="ARBA" id="ARBA00004370"/>
    </source>
</evidence>
<dbReference type="FunFam" id="2.60.40.10:FF:000004">
    <property type="entry name" value="DCC isoform 1"/>
    <property type="match status" value="1"/>
</dbReference>
<keyword evidence="6" id="KW-0393">Immunoglobulin domain</keyword>
<feature type="domain" description="Fibronectin type-III" evidence="8">
    <location>
        <begin position="730"/>
        <end position="832"/>
    </location>
</feature>
<dbReference type="FunFam" id="2.60.40.10:FF:001529">
    <property type="entry name" value="Cell adhesion molecule"/>
    <property type="match status" value="1"/>
</dbReference>
<dbReference type="SMART" id="SM00060">
    <property type="entry name" value="FN3"/>
    <property type="match status" value="3"/>
</dbReference>
<evidence type="ECO:0000259" key="7">
    <source>
        <dbReference type="PROSITE" id="PS50835"/>
    </source>
</evidence>
<evidence type="ECO:0000313" key="10">
    <source>
        <dbReference type="Proteomes" id="UP000014500"/>
    </source>
</evidence>
<dbReference type="InterPro" id="IPR007110">
    <property type="entry name" value="Ig-like_dom"/>
</dbReference>
<dbReference type="OMA" id="MPDANPR"/>
<dbReference type="InterPro" id="IPR003598">
    <property type="entry name" value="Ig_sub2"/>
</dbReference>
<comment type="subcellular location">
    <subcellularLocation>
        <location evidence="1">Membrane</location>
    </subcellularLocation>
</comment>
<reference evidence="10" key="1">
    <citation type="submission" date="2011-05" db="EMBL/GenBank/DDBJ databases">
        <authorList>
            <person name="Richards S.R."/>
            <person name="Qu J."/>
            <person name="Jiang H."/>
            <person name="Jhangiani S.N."/>
            <person name="Agravi P."/>
            <person name="Goodspeed R."/>
            <person name="Gross S."/>
            <person name="Mandapat C."/>
            <person name="Jackson L."/>
            <person name="Mathew T."/>
            <person name="Pu L."/>
            <person name="Thornton R."/>
            <person name="Saada N."/>
            <person name="Wilczek-Boney K.B."/>
            <person name="Lee S."/>
            <person name="Kovar C."/>
            <person name="Wu Y."/>
            <person name="Scherer S.E."/>
            <person name="Worley K.C."/>
            <person name="Muzny D.M."/>
            <person name="Gibbs R."/>
        </authorList>
    </citation>
    <scope>NUCLEOTIDE SEQUENCE</scope>
    <source>
        <strain evidence="10">Brora</strain>
    </source>
</reference>
<evidence type="ECO:0008006" key="11">
    <source>
        <dbReference type="Google" id="ProtNLM"/>
    </source>
</evidence>
<feature type="domain" description="Fibronectin type-III" evidence="8">
    <location>
        <begin position="837"/>
        <end position="936"/>
    </location>
</feature>
<keyword evidence="3" id="KW-0472">Membrane</keyword>
<dbReference type="Gene3D" id="2.60.40.10">
    <property type="entry name" value="Immunoglobulins"/>
    <property type="match status" value="10"/>
</dbReference>
<evidence type="ECO:0000256" key="3">
    <source>
        <dbReference type="ARBA" id="ARBA00023136"/>
    </source>
</evidence>
<dbReference type="SUPFAM" id="SSF56436">
    <property type="entry name" value="C-type lectin-like"/>
    <property type="match status" value="1"/>
</dbReference>
<dbReference type="PANTHER" id="PTHR44170">
    <property type="entry name" value="PROTEIN SIDEKICK"/>
    <property type="match status" value="1"/>
</dbReference>
<dbReference type="GO" id="GO:0098609">
    <property type="term" value="P:cell-cell adhesion"/>
    <property type="evidence" value="ECO:0007669"/>
    <property type="project" value="TreeGrafter"/>
</dbReference>
<dbReference type="InterPro" id="IPR003961">
    <property type="entry name" value="FN3_dom"/>
</dbReference>
<dbReference type="GO" id="GO:0030154">
    <property type="term" value="P:cell differentiation"/>
    <property type="evidence" value="ECO:0007669"/>
    <property type="project" value="UniProtKB-ARBA"/>
</dbReference>
<dbReference type="PROSITE" id="PS50835">
    <property type="entry name" value="IG_LIKE"/>
    <property type="match status" value="6"/>
</dbReference>
<keyword evidence="2" id="KW-0677">Repeat</keyword>
<dbReference type="Pfam" id="PF00041">
    <property type="entry name" value="fn3"/>
    <property type="match status" value="2"/>
</dbReference>
<feature type="domain" description="Ig-like" evidence="7">
    <location>
        <begin position="632"/>
        <end position="723"/>
    </location>
</feature>
<feature type="domain" description="Ig-like" evidence="7">
    <location>
        <begin position="139"/>
        <end position="238"/>
    </location>
</feature>
<organism evidence="9 10">
    <name type="scientific">Strigamia maritima</name>
    <name type="common">European centipede</name>
    <name type="synonym">Geophilus maritimus</name>
    <dbReference type="NCBI Taxonomy" id="126957"/>
    <lineage>
        <taxon>Eukaryota</taxon>
        <taxon>Metazoa</taxon>
        <taxon>Ecdysozoa</taxon>
        <taxon>Arthropoda</taxon>
        <taxon>Myriapoda</taxon>
        <taxon>Chilopoda</taxon>
        <taxon>Pleurostigmophora</taxon>
        <taxon>Geophilomorpha</taxon>
        <taxon>Linotaeniidae</taxon>
        <taxon>Strigamia</taxon>
    </lineage>
</organism>
<evidence type="ECO:0000259" key="8">
    <source>
        <dbReference type="PROSITE" id="PS50853"/>
    </source>
</evidence>
<dbReference type="STRING" id="126957.T1IMV2"/>
<proteinExistence type="predicted"/>
<dbReference type="InterPro" id="IPR036179">
    <property type="entry name" value="Ig-like_dom_sf"/>
</dbReference>
<protein>
    <recommendedName>
        <fullName evidence="11">Contactin</fullName>
    </recommendedName>
</protein>
<dbReference type="FunFam" id="2.60.40.10:FF:000035">
    <property type="entry name" value="Contactin 1"/>
    <property type="match status" value="1"/>
</dbReference>
<evidence type="ECO:0000256" key="6">
    <source>
        <dbReference type="ARBA" id="ARBA00023319"/>
    </source>
</evidence>
<dbReference type="InterPro" id="IPR016187">
    <property type="entry name" value="CTDL_fold"/>
</dbReference>
<feature type="domain" description="Fibronectin type-III" evidence="8">
    <location>
        <begin position="1044"/>
        <end position="1143"/>
    </location>
</feature>
<feature type="domain" description="Ig-like" evidence="7">
    <location>
        <begin position="355"/>
        <end position="437"/>
    </location>
</feature>
<dbReference type="Proteomes" id="UP000014500">
    <property type="component" value="Unassembled WGS sequence"/>
</dbReference>
<dbReference type="PANTHER" id="PTHR44170:SF6">
    <property type="entry name" value="CONTACTIN"/>
    <property type="match status" value="1"/>
</dbReference>
<dbReference type="InterPro" id="IPR036116">
    <property type="entry name" value="FN3_sf"/>
</dbReference>
<dbReference type="EMBL" id="JH431094">
    <property type="status" value="NOT_ANNOTATED_CDS"/>
    <property type="molecule type" value="Genomic_DNA"/>
</dbReference>
<feature type="domain" description="Fibronectin type-III" evidence="8">
    <location>
        <begin position="941"/>
        <end position="1042"/>
    </location>
</feature>
<feature type="domain" description="Ig-like" evidence="7">
    <location>
        <begin position="255"/>
        <end position="328"/>
    </location>
</feature>
<name>T1IMV2_STRMM</name>
<dbReference type="Gene3D" id="3.10.100.10">
    <property type="entry name" value="Mannose-Binding Protein A, subunit A"/>
    <property type="match status" value="1"/>
</dbReference>
<dbReference type="GO" id="GO:0016020">
    <property type="term" value="C:membrane"/>
    <property type="evidence" value="ECO:0007669"/>
    <property type="project" value="UniProtKB-SubCell"/>
</dbReference>
<dbReference type="GO" id="GO:0009653">
    <property type="term" value="P:anatomical structure morphogenesis"/>
    <property type="evidence" value="ECO:0007669"/>
    <property type="project" value="UniProtKB-ARBA"/>
</dbReference>
<evidence type="ECO:0000256" key="5">
    <source>
        <dbReference type="ARBA" id="ARBA00023180"/>
    </source>
</evidence>